<protein>
    <submittedName>
        <fullName evidence="2">Uncharacterized protein</fullName>
    </submittedName>
</protein>
<feature type="region of interest" description="Disordered" evidence="1">
    <location>
        <begin position="1"/>
        <end position="30"/>
    </location>
</feature>
<gene>
    <name evidence="2" type="ORF">AVEN_51435_1</name>
</gene>
<evidence type="ECO:0000313" key="3">
    <source>
        <dbReference type="Proteomes" id="UP000499080"/>
    </source>
</evidence>
<evidence type="ECO:0000313" key="2">
    <source>
        <dbReference type="EMBL" id="GBM49440.1"/>
    </source>
</evidence>
<accession>A0A4Y2G6U8</accession>
<evidence type="ECO:0000256" key="1">
    <source>
        <dbReference type="SAM" id="MobiDB-lite"/>
    </source>
</evidence>
<dbReference type="EMBL" id="BGPR01001256">
    <property type="protein sequence ID" value="GBM49440.1"/>
    <property type="molecule type" value="Genomic_DNA"/>
</dbReference>
<keyword evidence="3" id="KW-1185">Reference proteome</keyword>
<name>A0A4Y2G6U8_ARAVE</name>
<comment type="caution">
    <text evidence="2">The sequence shown here is derived from an EMBL/GenBank/DDBJ whole genome shotgun (WGS) entry which is preliminary data.</text>
</comment>
<dbReference type="Proteomes" id="UP000499080">
    <property type="component" value="Unassembled WGS sequence"/>
</dbReference>
<organism evidence="2 3">
    <name type="scientific">Araneus ventricosus</name>
    <name type="common">Orbweaver spider</name>
    <name type="synonym">Epeira ventricosa</name>
    <dbReference type="NCBI Taxonomy" id="182803"/>
    <lineage>
        <taxon>Eukaryota</taxon>
        <taxon>Metazoa</taxon>
        <taxon>Ecdysozoa</taxon>
        <taxon>Arthropoda</taxon>
        <taxon>Chelicerata</taxon>
        <taxon>Arachnida</taxon>
        <taxon>Araneae</taxon>
        <taxon>Araneomorphae</taxon>
        <taxon>Entelegynae</taxon>
        <taxon>Araneoidea</taxon>
        <taxon>Araneidae</taxon>
        <taxon>Araneus</taxon>
    </lineage>
</organism>
<reference evidence="2 3" key="1">
    <citation type="journal article" date="2019" name="Sci. Rep.">
        <title>Orb-weaving spider Araneus ventricosus genome elucidates the spidroin gene catalogue.</title>
        <authorList>
            <person name="Kono N."/>
            <person name="Nakamura H."/>
            <person name="Ohtoshi R."/>
            <person name="Moran D.A.P."/>
            <person name="Shinohara A."/>
            <person name="Yoshida Y."/>
            <person name="Fujiwara M."/>
            <person name="Mori M."/>
            <person name="Tomita M."/>
            <person name="Arakawa K."/>
        </authorList>
    </citation>
    <scope>NUCLEOTIDE SEQUENCE [LARGE SCALE GENOMIC DNA]</scope>
</reference>
<sequence>MLAQGSHKPAGLRYPNRKKSIEVRSGKRRGQTWKPPYPIVCSPNSFTRSASLMMFCAQAHRHVATVRSGAEKSVLILAFLAIRCLFVQN</sequence>
<proteinExistence type="predicted"/>
<dbReference type="AlphaFoldDB" id="A0A4Y2G6U8"/>